<feature type="signal peptide" evidence="2">
    <location>
        <begin position="1"/>
        <end position="17"/>
    </location>
</feature>
<evidence type="ECO:0000313" key="3">
    <source>
        <dbReference type="EMBL" id="QDV46180.1"/>
    </source>
</evidence>
<name>A0A518HZA6_9BACT</name>
<evidence type="ECO:0008006" key="5">
    <source>
        <dbReference type="Google" id="ProtNLM"/>
    </source>
</evidence>
<feature type="region of interest" description="Disordered" evidence="1">
    <location>
        <begin position="19"/>
        <end position="38"/>
    </location>
</feature>
<dbReference type="Proteomes" id="UP000319004">
    <property type="component" value="Chromosome"/>
</dbReference>
<gene>
    <name evidence="3" type="ORF">Enr13x_60890</name>
</gene>
<protein>
    <recommendedName>
        <fullName evidence="5">Secreted protein</fullName>
    </recommendedName>
</protein>
<evidence type="ECO:0000313" key="4">
    <source>
        <dbReference type="Proteomes" id="UP000319004"/>
    </source>
</evidence>
<dbReference type="EMBL" id="CP037423">
    <property type="protein sequence ID" value="QDV46180.1"/>
    <property type="molecule type" value="Genomic_DNA"/>
</dbReference>
<evidence type="ECO:0000256" key="2">
    <source>
        <dbReference type="SAM" id="SignalP"/>
    </source>
</evidence>
<dbReference type="AlphaFoldDB" id="A0A518HZA6"/>
<feature type="compositionally biased region" description="Polar residues" evidence="1">
    <location>
        <begin position="19"/>
        <end position="30"/>
    </location>
</feature>
<reference evidence="3 4" key="1">
    <citation type="submission" date="2019-03" db="EMBL/GenBank/DDBJ databases">
        <title>Deep-cultivation of Planctomycetes and their phenomic and genomic characterization uncovers novel biology.</title>
        <authorList>
            <person name="Wiegand S."/>
            <person name="Jogler M."/>
            <person name="Boedeker C."/>
            <person name="Pinto D."/>
            <person name="Vollmers J."/>
            <person name="Rivas-Marin E."/>
            <person name="Kohn T."/>
            <person name="Peeters S.H."/>
            <person name="Heuer A."/>
            <person name="Rast P."/>
            <person name="Oberbeckmann S."/>
            <person name="Bunk B."/>
            <person name="Jeske O."/>
            <person name="Meyerdierks A."/>
            <person name="Storesund J.E."/>
            <person name="Kallscheuer N."/>
            <person name="Luecker S."/>
            <person name="Lage O.M."/>
            <person name="Pohl T."/>
            <person name="Merkel B.J."/>
            <person name="Hornburger P."/>
            <person name="Mueller R.-W."/>
            <person name="Bruemmer F."/>
            <person name="Labrenz M."/>
            <person name="Spormann A.M."/>
            <person name="Op den Camp H."/>
            <person name="Overmann J."/>
            <person name="Amann R."/>
            <person name="Jetten M.S.M."/>
            <person name="Mascher T."/>
            <person name="Medema M.H."/>
            <person name="Devos D.P."/>
            <person name="Kaster A.-K."/>
            <person name="Ovreas L."/>
            <person name="Rohde M."/>
            <person name="Galperin M.Y."/>
            <person name="Jogler C."/>
        </authorList>
    </citation>
    <scope>NUCLEOTIDE SEQUENCE [LARGE SCALE GENOMIC DNA]</scope>
    <source>
        <strain evidence="3 4">Enr13</strain>
    </source>
</reference>
<keyword evidence="4" id="KW-1185">Reference proteome</keyword>
<sequence length="282" mass="31344" precursor="true">MLATVMLLLVAPQGVQAQAQLSDNQRSDNGPNGVGSMMTSDEARATVQSLVDLAIGKTPHRYDGKKNWEKTKKIWAGVRFRRDGLKLSTHRRWRDVRHGLQTRYHVQFPGQASAPRPILATVRNVTHSSGDSAERAGWMIECDLATPLDFTARIERWNLGVQWYSVEVSGHMEIRLTVHGRLSSYPDYSVLPPAIVIDPTVTSASLHLAALHVDRISKVGGEVAETWGEIVEKIVNEILIDDINKKLHAKLNKAIDKKRDELRFSASDWMSGLTATGDQPAP</sequence>
<feature type="chain" id="PRO_5021987036" description="Secreted protein" evidence="2">
    <location>
        <begin position="18"/>
        <end position="282"/>
    </location>
</feature>
<dbReference type="KEGG" id="snep:Enr13x_60890"/>
<organism evidence="3 4">
    <name type="scientific">Stieleria neptunia</name>
    <dbReference type="NCBI Taxonomy" id="2527979"/>
    <lineage>
        <taxon>Bacteria</taxon>
        <taxon>Pseudomonadati</taxon>
        <taxon>Planctomycetota</taxon>
        <taxon>Planctomycetia</taxon>
        <taxon>Pirellulales</taxon>
        <taxon>Pirellulaceae</taxon>
        <taxon>Stieleria</taxon>
    </lineage>
</organism>
<keyword evidence="2" id="KW-0732">Signal</keyword>
<evidence type="ECO:0000256" key="1">
    <source>
        <dbReference type="SAM" id="MobiDB-lite"/>
    </source>
</evidence>
<proteinExistence type="predicted"/>
<accession>A0A518HZA6</accession>